<feature type="signal peptide" evidence="1">
    <location>
        <begin position="1"/>
        <end position="20"/>
    </location>
</feature>
<evidence type="ECO:0000313" key="3">
    <source>
        <dbReference type="EMBL" id="OXA57064.1"/>
    </source>
</evidence>
<dbReference type="Pfam" id="PF16033">
    <property type="entry name" value="DUF4789"/>
    <property type="match status" value="1"/>
</dbReference>
<name>A0A226EJ72_FOLCA</name>
<feature type="domain" description="DUF4789" evidence="2">
    <location>
        <begin position="103"/>
        <end position="190"/>
    </location>
</feature>
<proteinExistence type="predicted"/>
<evidence type="ECO:0000259" key="2">
    <source>
        <dbReference type="Pfam" id="PF16033"/>
    </source>
</evidence>
<gene>
    <name evidence="3" type="ORF">Fcan01_07477</name>
</gene>
<accession>A0A226EJ72</accession>
<dbReference type="OMA" id="CTSHIRG"/>
<dbReference type="OrthoDB" id="6328618at2759"/>
<reference evidence="3 4" key="1">
    <citation type="submission" date="2015-12" db="EMBL/GenBank/DDBJ databases">
        <title>The genome of Folsomia candida.</title>
        <authorList>
            <person name="Faddeeva A."/>
            <person name="Derks M.F."/>
            <person name="Anvar Y."/>
            <person name="Smit S."/>
            <person name="Van Straalen N."/>
            <person name="Roelofs D."/>
        </authorList>
    </citation>
    <scope>NUCLEOTIDE SEQUENCE [LARGE SCALE GENOMIC DNA]</scope>
    <source>
        <strain evidence="3 4">VU population</strain>
        <tissue evidence="3">Whole body</tissue>
    </source>
</reference>
<sequence length="252" mass="28336">MELPFFSFFVSLFSVFTGNGTTNFNLPNNSHKSTSPVRQIILNITGKMKVTPTISTTTTTTTTQLPDLLMILCPMSQNQSSQLHFRYYNRTKRCYPVSSKGPCGTNMAYFAEDETYGECGCQTTDDRLLIYNKKQNQCYFIFQQGFCGKTQWLDITRNGIPICIRNPCTSHIRGSKKDFVYFQSRCVEVGESWSGCDQDQVVGFKMFRRLPTCISSHSIPASARAIGVPTTPCDLGSVMALDGRCNPPFEFD</sequence>
<evidence type="ECO:0000313" key="4">
    <source>
        <dbReference type="Proteomes" id="UP000198287"/>
    </source>
</evidence>
<dbReference type="InterPro" id="IPR031993">
    <property type="entry name" value="DUF4789"/>
</dbReference>
<feature type="chain" id="PRO_5012058994" description="DUF4789 domain-containing protein" evidence="1">
    <location>
        <begin position="21"/>
        <end position="252"/>
    </location>
</feature>
<dbReference type="PANTHER" id="PTHR21177">
    <property type="entry name" value="IP06524P-RELATED"/>
    <property type="match status" value="1"/>
</dbReference>
<comment type="caution">
    <text evidence="3">The sequence shown here is derived from an EMBL/GenBank/DDBJ whole genome shotgun (WGS) entry which is preliminary data.</text>
</comment>
<keyword evidence="1" id="KW-0732">Signal</keyword>
<keyword evidence="4" id="KW-1185">Reference proteome</keyword>
<dbReference type="Proteomes" id="UP000198287">
    <property type="component" value="Unassembled WGS sequence"/>
</dbReference>
<dbReference type="EMBL" id="LNIX01000003">
    <property type="protein sequence ID" value="OXA57064.1"/>
    <property type="molecule type" value="Genomic_DNA"/>
</dbReference>
<organism evidence="3 4">
    <name type="scientific">Folsomia candida</name>
    <name type="common">Springtail</name>
    <dbReference type="NCBI Taxonomy" id="158441"/>
    <lineage>
        <taxon>Eukaryota</taxon>
        <taxon>Metazoa</taxon>
        <taxon>Ecdysozoa</taxon>
        <taxon>Arthropoda</taxon>
        <taxon>Hexapoda</taxon>
        <taxon>Collembola</taxon>
        <taxon>Entomobryomorpha</taxon>
        <taxon>Isotomoidea</taxon>
        <taxon>Isotomidae</taxon>
        <taxon>Proisotominae</taxon>
        <taxon>Folsomia</taxon>
    </lineage>
</organism>
<protein>
    <recommendedName>
        <fullName evidence="2">DUF4789 domain-containing protein</fullName>
    </recommendedName>
</protein>
<evidence type="ECO:0000256" key="1">
    <source>
        <dbReference type="SAM" id="SignalP"/>
    </source>
</evidence>
<dbReference type="AlphaFoldDB" id="A0A226EJ72"/>